<organism evidence="3 4">
    <name type="scientific">Chitiniphilus eburneus</name>
    <dbReference type="NCBI Taxonomy" id="2571148"/>
    <lineage>
        <taxon>Bacteria</taxon>
        <taxon>Pseudomonadati</taxon>
        <taxon>Pseudomonadota</taxon>
        <taxon>Betaproteobacteria</taxon>
        <taxon>Neisseriales</taxon>
        <taxon>Chitinibacteraceae</taxon>
        <taxon>Chitiniphilus</taxon>
    </lineage>
</organism>
<dbReference type="SUPFAM" id="SSF53335">
    <property type="entry name" value="S-adenosyl-L-methionine-dependent methyltransferases"/>
    <property type="match status" value="1"/>
</dbReference>
<dbReference type="InterPro" id="IPR029063">
    <property type="entry name" value="SAM-dependent_MTases_sf"/>
</dbReference>
<proteinExistence type="predicted"/>
<dbReference type="AlphaFoldDB" id="A0A4U0Q5A0"/>
<dbReference type="Proteomes" id="UP000310016">
    <property type="component" value="Unassembled WGS sequence"/>
</dbReference>
<comment type="caution">
    <text evidence="3">The sequence shown here is derived from an EMBL/GenBank/DDBJ whole genome shotgun (WGS) entry which is preliminary data.</text>
</comment>
<dbReference type="Gene3D" id="3.40.50.150">
    <property type="entry name" value="Vaccinia Virus protein VP39"/>
    <property type="match status" value="1"/>
</dbReference>
<dbReference type="GO" id="GO:0006596">
    <property type="term" value="P:polyamine biosynthetic process"/>
    <property type="evidence" value="ECO:0007669"/>
    <property type="project" value="UniProtKB-KW"/>
</dbReference>
<sequence>MTLPIPRPLPDQAGLPSHPERMTPCVAQSGGYRTLQFDLVAIQSRMALEDPLQLVLSYTRSMLAFRLFVPDPRQVVMVGLGGGSLAKYCYHAMPDTMISVCEIDARVIALREQFHVPPDDERFRVICADGADYLRQREADIDVLLIDGFDQRGIHPSLCTEAFYRQCLDGLTANGIAVFNLLGTDDDAGRHLHRLCKVFADKVVVIRAEDCANYIVLASASGQLRQTPDEVVLAQGALMEAVTGYGFSQYAHRLIVNRRLYTQPAQLAEMFDTLHRKRGA</sequence>
<dbReference type="OrthoDB" id="117774at2"/>
<evidence type="ECO:0008006" key="5">
    <source>
        <dbReference type="Google" id="ProtNLM"/>
    </source>
</evidence>
<evidence type="ECO:0000256" key="2">
    <source>
        <dbReference type="SAM" id="MobiDB-lite"/>
    </source>
</evidence>
<protein>
    <recommendedName>
        <fullName evidence="5">Spermidine synthase</fullName>
    </recommendedName>
</protein>
<dbReference type="RefSeq" id="WP_136772371.1">
    <property type="nucleotide sequence ID" value="NZ_CP156074.1"/>
</dbReference>
<keyword evidence="4" id="KW-1185">Reference proteome</keyword>
<feature type="region of interest" description="Disordered" evidence="2">
    <location>
        <begin position="1"/>
        <end position="20"/>
    </location>
</feature>
<dbReference type="EMBL" id="SUMF01000003">
    <property type="protein sequence ID" value="TJZ76321.1"/>
    <property type="molecule type" value="Genomic_DNA"/>
</dbReference>
<gene>
    <name evidence="3" type="ORF">FAZ21_05985</name>
</gene>
<reference evidence="3 4" key="1">
    <citation type="submission" date="2019-04" db="EMBL/GenBank/DDBJ databases">
        <title>Chitiniphilus eburnea sp. nov., a novel chitinolytic bacterium isolated from aquaculture sludge.</title>
        <authorList>
            <person name="Sheng M."/>
        </authorList>
    </citation>
    <scope>NUCLEOTIDE SEQUENCE [LARGE SCALE GENOMIC DNA]</scope>
    <source>
        <strain evidence="3 4">HX-2-15</strain>
    </source>
</reference>
<dbReference type="Pfam" id="PF01564">
    <property type="entry name" value="Spermine_synth"/>
    <property type="match status" value="1"/>
</dbReference>
<evidence type="ECO:0000256" key="1">
    <source>
        <dbReference type="ARBA" id="ARBA00023115"/>
    </source>
</evidence>
<dbReference type="PANTHER" id="PTHR43317:SF1">
    <property type="entry name" value="THERMOSPERMINE SYNTHASE ACAULIS5"/>
    <property type="match status" value="1"/>
</dbReference>
<accession>A0A4U0Q5A0</accession>
<evidence type="ECO:0000313" key="3">
    <source>
        <dbReference type="EMBL" id="TJZ76321.1"/>
    </source>
</evidence>
<name>A0A4U0Q5A0_9NEIS</name>
<keyword evidence="1" id="KW-0620">Polyamine biosynthesis</keyword>
<dbReference type="PANTHER" id="PTHR43317">
    <property type="entry name" value="THERMOSPERMINE SYNTHASE ACAULIS5"/>
    <property type="match status" value="1"/>
</dbReference>
<evidence type="ECO:0000313" key="4">
    <source>
        <dbReference type="Proteomes" id="UP000310016"/>
    </source>
</evidence>